<sequence length="91" mass="10216">MNVAPKRNDSIISSTTAIVALELTEKVEAADFEKLAKELQIPSPLEIMDKALEKFGDDIAIAFRFKLLSLVVLQCLVPYVLFLHLQFLNLI</sequence>
<keyword evidence="3" id="KW-1185">Reference proteome</keyword>
<evidence type="ECO:0000313" key="2">
    <source>
        <dbReference type="EMBL" id="PHT30639.1"/>
    </source>
</evidence>
<protein>
    <submittedName>
        <fullName evidence="2">5'-adenylylsulfate reductase 1, chloroplastic</fullName>
    </submittedName>
</protein>
<comment type="caution">
    <text evidence="2">The sequence shown here is derived from an EMBL/GenBank/DDBJ whole genome shotgun (WGS) entry which is preliminary data.</text>
</comment>
<organism evidence="2 3">
    <name type="scientific">Capsicum baccatum</name>
    <name type="common">Peruvian pepper</name>
    <dbReference type="NCBI Taxonomy" id="33114"/>
    <lineage>
        <taxon>Eukaryota</taxon>
        <taxon>Viridiplantae</taxon>
        <taxon>Streptophyta</taxon>
        <taxon>Embryophyta</taxon>
        <taxon>Tracheophyta</taxon>
        <taxon>Spermatophyta</taxon>
        <taxon>Magnoliopsida</taxon>
        <taxon>eudicotyledons</taxon>
        <taxon>Gunneridae</taxon>
        <taxon>Pentapetalae</taxon>
        <taxon>asterids</taxon>
        <taxon>lamiids</taxon>
        <taxon>Solanales</taxon>
        <taxon>Solanaceae</taxon>
        <taxon>Solanoideae</taxon>
        <taxon>Capsiceae</taxon>
        <taxon>Capsicum</taxon>
    </lineage>
</organism>
<evidence type="ECO:0000313" key="3">
    <source>
        <dbReference type="Proteomes" id="UP000224567"/>
    </source>
</evidence>
<reference evidence="3" key="2">
    <citation type="journal article" date="2017" name="J. Anim. Genet.">
        <title>Multiple reference genome sequences of hot pepper reveal the massive evolution of plant disease resistance genes by retroduplication.</title>
        <authorList>
            <person name="Kim S."/>
            <person name="Park J."/>
            <person name="Yeom S.-I."/>
            <person name="Kim Y.-M."/>
            <person name="Seo E."/>
            <person name="Kim K.-T."/>
            <person name="Kim M.-S."/>
            <person name="Lee J.M."/>
            <person name="Cheong K."/>
            <person name="Shin H.-S."/>
            <person name="Kim S.-B."/>
            <person name="Han K."/>
            <person name="Lee J."/>
            <person name="Park M."/>
            <person name="Lee H.-A."/>
            <person name="Lee H.-Y."/>
            <person name="Lee Y."/>
            <person name="Oh S."/>
            <person name="Lee J.H."/>
            <person name="Choi E."/>
            <person name="Choi E."/>
            <person name="Lee S.E."/>
            <person name="Jeon J."/>
            <person name="Kim H."/>
            <person name="Choi G."/>
            <person name="Song H."/>
            <person name="Lee J."/>
            <person name="Lee S.-C."/>
            <person name="Kwon J.-K."/>
            <person name="Lee H.-Y."/>
            <person name="Koo N."/>
            <person name="Hong Y."/>
            <person name="Kim R.W."/>
            <person name="Kang W.-H."/>
            <person name="Huh J.H."/>
            <person name="Kang B.-C."/>
            <person name="Yang T.-J."/>
            <person name="Lee Y.-H."/>
            <person name="Bennetzen J.L."/>
            <person name="Choi D."/>
        </authorList>
    </citation>
    <scope>NUCLEOTIDE SEQUENCE [LARGE SCALE GENOMIC DNA]</scope>
    <source>
        <strain evidence="3">cv. PBC81</strain>
    </source>
</reference>
<dbReference type="Proteomes" id="UP000224567">
    <property type="component" value="Unassembled WGS sequence"/>
</dbReference>
<feature type="transmembrane region" description="Helical" evidence="1">
    <location>
        <begin position="67"/>
        <end position="88"/>
    </location>
</feature>
<keyword evidence="1" id="KW-0472">Membrane</keyword>
<keyword evidence="1" id="KW-0812">Transmembrane</keyword>
<gene>
    <name evidence="2" type="ORF">CQW23_29769</name>
</gene>
<accession>A0A2G2VCH8</accession>
<proteinExistence type="predicted"/>
<reference evidence="2 3" key="1">
    <citation type="journal article" date="2017" name="Genome Biol.">
        <title>New reference genome sequences of hot pepper reveal the massive evolution of plant disease-resistance genes by retroduplication.</title>
        <authorList>
            <person name="Kim S."/>
            <person name="Park J."/>
            <person name="Yeom S.I."/>
            <person name="Kim Y.M."/>
            <person name="Seo E."/>
            <person name="Kim K.T."/>
            <person name="Kim M.S."/>
            <person name="Lee J.M."/>
            <person name="Cheong K."/>
            <person name="Shin H.S."/>
            <person name="Kim S.B."/>
            <person name="Han K."/>
            <person name="Lee J."/>
            <person name="Park M."/>
            <person name="Lee H.A."/>
            <person name="Lee H.Y."/>
            <person name="Lee Y."/>
            <person name="Oh S."/>
            <person name="Lee J.H."/>
            <person name="Choi E."/>
            <person name="Choi E."/>
            <person name="Lee S.E."/>
            <person name="Jeon J."/>
            <person name="Kim H."/>
            <person name="Choi G."/>
            <person name="Song H."/>
            <person name="Lee J."/>
            <person name="Lee S.C."/>
            <person name="Kwon J.K."/>
            <person name="Lee H.Y."/>
            <person name="Koo N."/>
            <person name="Hong Y."/>
            <person name="Kim R.W."/>
            <person name="Kang W.H."/>
            <person name="Huh J.H."/>
            <person name="Kang B.C."/>
            <person name="Yang T.J."/>
            <person name="Lee Y.H."/>
            <person name="Bennetzen J.L."/>
            <person name="Choi D."/>
        </authorList>
    </citation>
    <scope>NUCLEOTIDE SEQUENCE [LARGE SCALE GENOMIC DNA]</scope>
    <source>
        <strain evidence="3">cv. PBC81</strain>
    </source>
</reference>
<dbReference type="EMBL" id="MLFT02000029">
    <property type="protein sequence ID" value="PHT30639.1"/>
    <property type="molecule type" value="Genomic_DNA"/>
</dbReference>
<dbReference type="AlphaFoldDB" id="A0A2G2VCH8"/>
<name>A0A2G2VCH8_CAPBA</name>
<evidence type="ECO:0000256" key="1">
    <source>
        <dbReference type="SAM" id="Phobius"/>
    </source>
</evidence>
<dbReference type="OrthoDB" id="1750135at2759"/>
<keyword evidence="1" id="KW-1133">Transmembrane helix</keyword>
<dbReference type="STRING" id="33114.A0A2G2VCH8"/>